<dbReference type="eggNOG" id="COG1138">
    <property type="taxonomic scope" value="Bacteria"/>
</dbReference>
<feature type="transmembrane region" description="Helical" evidence="10">
    <location>
        <begin position="391"/>
        <end position="413"/>
    </location>
</feature>
<evidence type="ECO:0000256" key="9">
    <source>
        <dbReference type="ARBA" id="ARBA00037230"/>
    </source>
</evidence>
<feature type="transmembrane region" description="Helical" evidence="10">
    <location>
        <begin position="125"/>
        <end position="146"/>
    </location>
</feature>
<feature type="transmembrane region" description="Helical" evidence="10">
    <location>
        <begin position="494"/>
        <end position="516"/>
    </location>
</feature>
<keyword evidence="4" id="KW-0997">Cell inner membrane</keyword>
<evidence type="ECO:0000256" key="8">
    <source>
        <dbReference type="ARBA" id="ARBA00023136"/>
    </source>
</evidence>
<reference evidence="13 14" key="1">
    <citation type="journal article" date="2012" name="Stand. Genomic Sci.">
        <title>Complete genome sequence of Marinomonas posidonica type strain (IVIA-Po-181(T)).</title>
        <authorList>
            <person name="Lucas-Elio P."/>
            <person name="Goodwin L."/>
            <person name="Woyke T."/>
            <person name="Pitluck S."/>
            <person name="Nolan M."/>
            <person name="Kyrpides N.C."/>
            <person name="Detter J.C."/>
            <person name="Copeland A."/>
            <person name="Lu M."/>
            <person name="Bruce D."/>
            <person name="Detter C."/>
            <person name="Tapia R."/>
            <person name="Han S."/>
            <person name="Land M.L."/>
            <person name="Ivanova N."/>
            <person name="Mikhailova N."/>
            <person name="Johnston A.W."/>
            <person name="Sanchez-Amat A."/>
        </authorList>
    </citation>
    <scope>NUCLEOTIDE SEQUENCE [LARGE SCALE GENOMIC DNA]</scope>
    <source>
        <strain evidence="14">CECT 7376 / NCIMB 14433 / IVIA-Po-181</strain>
    </source>
</reference>
<dbReference type="EMBL" id="CP002771">
    <property type="protein sequence ID" value="AEF53897.1"/>
    <property type="molecule type" value="Genomic_DNA"/>
</dbReference>
<gene>
    <name evidence="13" type="ordered locus">Mar181_0843</name>
</gene>
<organism evidence="13 14">
    <name type="scientific">Marinomonas posidonica (strain CECT 7376 / NCIMB 14433 / IVIA-Po-181)</name>
    <dbReference type="NCBI Taxonomy" id="491952"/>
    <lineage>
        <taxon>Bacteria</taxon>
        <taxon>Pseudomonadati</taxon>
        <taxon>Pseudomonadota</taxon>
        <taxon>Gammaproteobacteria</taxon>
        <taxon>Oceanospirillales</taxon>
        <taxon>Oceanospirillaceae</taxon>
        <taxon>Marinomonas</taxon>
    </lineage>
</organism>
<dbReference type="PRINTS" id="PR01411">
    <property type="entry name" value="CCMFBIOGNSIS"/>
</dbReference>
<dbReference type="PANTHER" id="PTHR43653:SF1">
    <property type="entry name" value="CYTOCHROME C-TYPE BIOGENESIS PROTEIN CCMF"/>
    <property type="match status" value="1"/>
</dbReference>
<dbReference type="STRING" id="491952.Mar181_0843"/>
<dbReference type="PANTHER" id="PTHR43653">
    <property type="entry name" value="CYTOCHROME C ASSEMBLY PROTEIN-RELATED"/>
    <property type="match status" value="1"/>
</dbReference>
<dbReference type="Proteomes" id="UP000009230">
    <property type="component" value="Chromosome"/>
</dbReference>
<dbReference type="GO" id="GO:0015232">
    <property type="term" value="F:heme transmembrane transporter activity"/>
    <property type="evidence" value="ECO:0007669"/>
    <property type="project" value="InterPro"/>
</dbReference>
<feature type="transmembrane region" description="Helical" evidence="10">
    <location>
        <begin position="317"/>
        <end position="336"/>
    </location>
</feature>
<dbReference type="KEGG" id="mpc:Mar181_0843"/>
<evidence type="ECO:0000256" key="2">
    <source>
        <dbReference type="ARBA" id="ARBA00009186"/>
    </source>
</evidence>
<evidence type="ECO:0000256" key="6">
    <source>
        <dbReference type="ARBA" id="ARBA00022748"/>
    </source>
</evidence>
<keyword evidence="5 10" id="KW-0812">Transmembrane</keyword>
<feature type="transmembrane region" description="Helical" evidence="10">
    <location>
        <begin position="619"/>
        <end position="639"/>
    </location>
</feature>
<dbReference type="HOGENOM" id="CLU_015041_3_0_6"/>
<evidence type="ECO:0000256" key="5">
    <source>
        <dbReference type="ARBA" id="ARBA00022692"/>
    </source>
</evidence>
<evidence type="ECO:0000259" key="11">
    <source>
        <dbReference type="Pfam" id="PF01578"/>
    </source>
</evidence>
<dbReference type="InterPro" id="IPR003567">
    <property type="entry name" value="Cyt_c_biogenesis"/>
</dbReference>
<evidence type="ECO:0000313" key="14">
    <source>
        <dbReference type="Proteomes" id="UP000009230"/>
    </source>
</evidence>
<comment type="subcellular location">
    <subcellularLocation>
        <location evidence="1">Cell inner membrane</location>
        <topology evidence="1">Multi-pass membrane protein</topology>
    </subcellularLocation>
</comment>
<feature type="transmembrane region" description="Helical" evidence="10">
    <location>
        <begin position="254"/>
        <end position="270"/>
    </location>
</feature>
<dbReference type="InterPro" id="IPR002541">
    <property type="entry name" value="Cyt_c_assembly"/>
</dbReference>
<protein>
    <submittedName>
        <fullName evidence="13">Cytochrome c-type biogenesis protein CcmF</fullName>
    </submittedName>
</protein>
<dbReference type="InterPro" id="IPR003568">
    <property type="entry name" value="Cyt_c_biogenesis_CcmF"/>
</dbReference>
<feature type="transmembrane region" description="Helical" evidence="10">
    <location>
        <begin position="214"/>
        <end position="234"/>
    </location>
</feature>
<evidence type="ECO:0000313" key="13">
    <source>
        <dbReference type="EMBL" id="AEF53897.1"/>
    </source>
</evidence>
<feature type="transmembrane region" description="Helical" evidence="10">
    <location>
        <begin position="279"/>
        <end position="297"/>
    </location>
</feature>
<dbReference type="PRINTS" id="PR01410">
    <property type="entry name" value="CCBIOGENESIS"/>
</dbReference>
<feature type="transmembrane region" description="Helical" evidence="10">
    <location>
        <begin position="180"/>
        <end position="202"/>
    </location>
</feature>
<dbReference type="Pfam" id="PF16327">
    <property type="entry name" value="CcmF_C"/>
    <property type="match status" value="1"/>
</dbReference>
<feature type="transmembrane region" description="Helical" evidence="10">
    <location>
        <begin position="12"/>
        <end position="33"/>
    </location>
</feature>
<feature type="domain" description="Cytochrome c assembly protein" evidence="11">
    <location>
        <begin position="93"/>
        <end position="300"/>
    </location>
</feature>
<evidence type="ECO:0000256" key="1">
    <source>
        <dbReference type="ARBA" id="ARBA00004429"/>
    </source>
</evidence>
<feature type="transmembrane region" description="Helical" evidence="10">
    <location>
        <begin position="100"/>
        <end position="118"/>
    </location>
</feature>
<feature type="domain" description="Cytochrome c-type biogenesis protein CcmF C-terminal" evidence="12">
    <location>
        <begin position="320"/>
        <end position="641"/>
    </location>
</feature>
<dbReference type="AlphaFoldDB" id="F6CSB0"/>
<feature type="transmembrane region" description="Helical" evidence="10">
    <location>
        <begin position="357"/>
        <end position="379"/>
    </location>
</feature>
<keyword evidence="7 10" id="KW-1133">Transmembrane helix</keyword>
<dbReference type="InterPro" id="IPR032523">
    <property type="entry name" value="CcmF_C"/>
</dbReference>
<evidence type="ECO:0000256" key="4">
    <source>
        <dbReference type="ARBA" id="ARBA00022519"/>
    </source>
</evidence>
<feature type="transmembrane region" description="Helical" evidence="10">
    <location>
        <begin position="452"/>
        <end position="473"/>
    </location>
</feature>
<dbReference type="GO" id="GO:0005886">
    <property type="term" value="C:plasma membrane"/>
    <property type="evidence" value="ECO:0007669"/>
    <property type="project" value="UniProtKB-SubCell"/>
</dbReference>
<comment type="similarity">
    <text evidence="2">Belongs to the CcmF/CycK/Ccl1/NrfE/CcsA family.</text>
</comment>
<evidence type="ECO:0000256" key="10">
    <source>
        <dbReference type="SAM" id="Phobius"/>
    </source>
</evidence>
<evidence type="ECO:0000259" key="12">
    <source>
        <dbReference type="Pfam" id="PF16327"/>
    </source>
</evidence>
<evidence type="ECO:0000256" key="3">
    <source>
        <dbReference type="ARBA" id="ARBA00022475"/>
    </source>
</evidence>
<evidence type="ECO:0000256" key="7">
    <source>
        <dbReference type="ARBA" id="ARBA00022989"/>
    </source>
</evidence>
<feature type="transmembrane region" description="Helical" evidence="10">
    <location>
        <begin position="425"/>
        <end position="446"/>
    </location>
</feature>
<comment type="function">
    <text evidence="9">Required for the biogenesis of c-type cytochromes. Possible subunit of a heme lyase.</text>
</comment>
<keyword evidence="8 10" id="KW-0472">Membrane</keyword>
<keyword evidence="6" id="KW-0201">Cytochrome c-type biogenesis</keyword>
<feature type="transmembrane region" description="Helical" evidence="10">
    <location>
        <begin position="45"/>
        <end position="66"/>
    </location>
</feature>
<proteinExistence type="inferred from homology"/>
<sequence length="651" mass="72413">MTRFMFPEIGQFSLILALFFAIALATLPMLGYFRQSLLLLNTARPLTHIMALLIVIAFLLLAWAFITDDFSVLYVSQNSNVDLPFRYKFSAVWGGHEGSLLLWVLILALWCLAVALRLDTLPQTIGPLVLSVLGWVASGFLAFLLFTSSPFVRILPDVPVSGGDLNPLLQDIGLILHPPILYMGYVGFSVAFAFAVVALITGNLNAYWARWARPWTAAAWASLTLGITLGSWWAYYELGWGGWWFWDPVENASFMPWLAGTALLHSLVVTEKRGVFKSWTVLLAIFTFSLSLLGTFLVRSGVLTSVHAFAADPTRGVFILALLIALVGGSLLLYALRAGQVRSLVSFGFSGREAWLLLNNILLSVLTLTVLLGTLYPLLFDALGMGRISVGAPYFNAVFGPIALCLMVFMAIGPFSKWHQTKLAAWWKPMLGAALLSTGLAAAIALRQEYDWLTWCSLAVAFWVMFMTLLDWFNKQFVTKRQKIQPWRALPSRYYAMVIAHLGMAISLVGVIMVSVNSHEAMLKMSPGSQAEVGGYVFVFDSMELIKGPNYLSDRGHFQVYQQGQLVADLHPEKRFFTTRQQVMTEAALGAGFTRDLYLSLGEKLEDGAWGVRIHIKSFVRWIWFGGLLMVLGGMLAAFDKGYRQKKEKTQ</sequence>
<accession>F6CSB0</accession>
<dbReference type="GO" id="GO:0020037">
    <property type="term" value="F:heme binding"/>
    <property type="evidence" value="ECO:0007669"/>
    <property type="project" value="InterPro"/>
</dbReference>
<dbReference type="Pfam" id="PF01578">
    <property type="entry name" value="Cytochrom_C_asm"/>
    <property type="match status" value="1"/>
</dbReference>
<keyword evidence="3" id="KW-1003">Cell membrane</keyword>
<dbReference type="GO" id="GO:0017004">
    <property type="term" value="P:cytochrome complex assembly"/>
    <property type="evidence" value="ECO:0007669"/>
    <property type="project" value="UniProtKB-KW"/>
</dbReference>
<dbReference type="NCBIfam" id="NF007691">
    <property type="entry name" value="PRK10369.1"/>
    <property type="match status" value="1"/>
</dbReference>
<keyword evidence="14" id="KW-1185">Reference proteome</keyword>
<dbReference type="NCBIfam" id="TIGR00353">
    <property type="entry name" value="nrfE"/>
    <property type="match status" value="1"/>
</dbReference>
<name>F6CSB0_MARPP</name>